<dbReference type="AlphaFoldDB" id="A0A9Q8X299"/>
<reference evidence="1" key="1">
    <citation type="submission" date="2022-05" db="EMBL/GenBank/DDBJ databases">
        <title>Single-amplified genomics reveal most streamlined microbe among free-living bacteria.</title>
        <authorList>
            <person name="Roda-Garcia J."/>
            <person name="Haro-Moreno J.M."/>
            <person name="Rodriguez-Valera F."/>
            <person name="Almagro-Moreno S."/>
            <person name="Lopez-Perez M."/>
        </authorList>
    </citation>
    <scope>NUCLEOTIDE SEQUENCE</scope>
    <source>
        <strain evidence="1">TMED112-D2-2</strain>
    </source>
</reference>
<name>A0A9Q8X299_9GAMM</name>
<sequence>MALQINEKKFKVHFLSPYNCASCEKVLKNAFFQSSEFEIFLKNISWIKKAEITYTFTGQEFFVEAKKPLFKISSHIYYDENFEPFFSLREHNKIILNIQNKDLPLSAKQQAILISNSELKDNIKSIIFHQTEGWMLDFNDYKVLLGKEELQARLKKTTKLTNKLNKKDLKNKFLDLRYPKGFVIKNL</sequence>
<evidence type="ECO:0000313" key="2">
    <source>
        <dbReference type="Proteomes" id="UP001056381"/>
    </source>
</evidence>
<accession>A0A9Q8X299</accession>
<dbReference type="Proteomes" id="UP001056381">
    <property type="component" value="Chromosome"/>
</dbReference>
<proteinExistence type="predicted"/>
<organism evidence="1 2">
    <name type="scientific">SAR86 cluster bacterium</name>
    <dbReference type="NCBI Taxonomy" id="2030880"/>
    <lineage>
        <taxon>Bacteria</taxon>
        <taxon>Pseudomonadati</taxon>
        <taxon>Pseudomonadota</taxon>
        <taxon>Gammaproteobacteria</taxon>
        <taxon>SAR86 cluster</taxon>
    </lineage>
</organism>
<gene>
    <name evidence="1" type="ORF">M9B40_01630</name>
</gene>
<dbReference type="InterPro" id="IPR045335">
    <property type="entry name" value="FtsQ_C_sf"/>
</dbReference>
<dbReference type="Gene3D" id="3.40.50.11690">
    <property type="entry name" value="Cell division protein FtsQ/DivIB"/>
    <property type="match status" value="1"/>
</dbReference>
<evidence type="ECO:0000313" key="1">
    <source>
        <dbReference type="EMBL" id="URQ63485.1"/>
    </source>
</evidence>
<protein>
    <submittedName>
        <fullName evidence="1">Uncharacterized protein</fullName>
    </submittedName>
</protein>
<dbReference type="EMBL" id="CP097966">
    <property type="protein sequence ID" value="URQ63485.1"/>
    <property type="molecule type" value="Genomic_DNA"/>
</dbReference>
<keyword evidence="2" id="KW-1185">Reference proteome</keyword>